<evidence type="ECO:0000313" key="7">
    <source>
        <dbReference type="Proteomes" id="UP000199302"/>
    </source>
</evidence>
<dbReference type="PANTHER" id="PTHR46847:SF1">
    <property type="entry name" value="D-ALLOSE-BINDING PERIPLASMIC PROTEIN-RELATED"/>
    <property type="match status" value="1"/>
</dbReference>
<protein>
    <submittedName>
        <fullName evidence="6">Monosaccharide ABC transporter substrate-binding protein, CUT2 family</fullName>
    </submittedName>
</protein>
<evidence type="ECO:0000256" key="3">
    <source>
        <dbReference type="ARBA" id="ARBA00022729"/>
    </source>
</evidence>
<evidence type="ECO:0000256" key="1">
    <source>
        <dbReference type="ARBA" id="ARBA00004196"/>
    </source>
</evidence>
<comment type="subcellular location">
    <subcellularLocation>
        <location evidence="1">Cell envelope</location>
    </subcellularLocation>
</comment>
<dbReference type="PANTHER" id="PTHR46847">
    <property type="entry name" value="D-ALLOSE-BINDING PERIPLASMIC PROTEIN-RELATED"/>
    <property type="match status" value="1"/>
</dbReference>
<feature type="domain" description="Periplasmic binding protein" evidence="5">
    <location>
        <begin position="70"/>
        <end position="318"/>
    </location>
</feature>
<comment type="similarity">
    <text evidence="2">Belongs to the bacterial solute-binding protein 2 family.</text>
</comment>
<sequence>MTKYHLTSAARLGLGTALATACLTGAAWAEADLEAARAIVEAHSVLPSFEAPGAPFDAASCMAGKRILSIPTSSAIPFVSGIEEGMVAAAEEVGFEVRTWQNQGQPTQWVQGIEYAISNGYDAVDLMAGIDPNALAPQVAAAKDAGLKVFASHHRDVTDETAEPNVDVSLPLSFSRVGEIIAAWIVTKTEGDANVLVIGSDDVPPSQPYWKSFEAKLAELCPDCKATYYNVPVAEWATKIQTTTQSALLQDPSINYLFPIYDSMSQFMLPARAITGRMDLPIASFNGTPFIIDMIRNGDVEMDVGESLGWIARSSLDAYMRDLCEVGDVPDELYIPFYIFDAANAETAGVPAELDKGYGDAHVGGFRALWGLE</sequence>
<keyword evidence="7" id="KW-1185">Reference proteome</keyword>
<dbReference type="InterPro" id="IPR025997">
    <property type="entry name" value="SBP_2_dom"/>
</dbReference>
<evidence type="ECO:0000259" key="5">
    <source>
        <dbReference type="Pfam" id="PF13407"/>
    </source>
</evidence>
<name>A0A1I6E398_9RHOB</name>
<dbReference type="STRING" id="871652.SAMN04515673_10737"/>
<dbReference type="SUPFAM" id="SSF53822">
    <property type="entry name" value="Periplasmic binding protein-like I"/>
    <property type="match status" value="1"/>
</dbReference>
<feature type="signal peptide" evidence="4">
    <location>
        <begin position="1"/>
        <end position="29"/>
    </location>
</feature>
<evidence type="ECO:0000256" key="2">
    <source>
        <dbReference type="ARBA" id="ARBA00007639"/>
    </source>
</evidence>
<dbReference type="RefSeq" id="WP_177220538.1">
    <property type="nucleotide sequence ID" value="NZ_FOYI01000007.1"/>
</dbReference>
<evidence type="ECO:0000256" key="4">
    <source>
        <dbReference type="SAM" id="SignalP"/>
    </source>
</evidence>
<dbReference type="CDD" id="cd01536">
    <property type="entry name" value="PBP1_ABC_sugar_binding-like"/>
    <property type="match status" value="1"/>
</dbReference>
<dbReference type="AlphaFoldDB" id="A0A1I6E398"/>
<proteinExistence type="inferred from homology"/>
<dbReference type="Pfam" id="PF13407">
    <property type="entry name" value="Peripla_BP_4"/>
    <property type="match status" value="1"/>
</dbReference>
<evidence type="ECO:0000313" key="6">
    <source>
        <dbReference type="EMBL" id="SFR12254.1"/>
    </source>
</evidence>
<dbReference type="InterPro" id="IPR028082">
    <property type="entry name" value="Peripla_BP_I"/>
</dbReference>
<organism evidence="6 7">
    <name type="scientific">Poseidonocella sedimentorum</name>
    <dbReference type="NCBI Taxonomy" id="871652"/>
    <lineage>
        <taxon>Bacteria</taxon>
        <taxon>Pseudomonadati</taxon>
        <taxon>Pseudomonadota</taxon>
        <taxon>Alphaproteobacteria</taxon>
        <taxon>Rhodobacterales</taxon>
        <taxon>Roseobacteraceae</taxon>
        <taxon>Poseidonocella</taxon>
    </lineage>
</organism>
<reference evidence="6 7" key="1">
    <citation type="submission" date="2016-10" db="EMBL/GenBank/DDBJ databases">
        <authorList>
            <person name="de Groot N.N."/>
        </authorList>
    </citation>
    <scope>NUCLEOTIDE SEQUENCE [LARGE SCALE GENOMIC DNA]</scope>
    <source>
        <strain evidence="7">KMM 9023,NRIC 0796,JCM 17311,KCTC 23692</strain>
    </source>
</reference>
<dbReference type="Gene3D" id="3.40.50.2300">
    <property type="match status" value="2"/>
</dbReference>
<dbReference type="Proteomes" id="UP000199302">
    <property type="component" value="Unassembled WGS sequence"/>
</dbReference>
<feature type="chain" id="PRO_5011567467" evidence="4">
    <location>
        <begin position="30"/>
        <end position="373"/>
    </location>
</feature>
<dbReference type="GO" id="GO:0030246">
    <property type="term" value="F:carbohydrate binding"/>
    <property type="evidence" value="ECO:0007669"/>
    <property type="project" value="UniProtKB-ARBA"/>
</dbReference>
<dbReference type="EMBL" id="FOYI01000007">
    <property type="protein sequence ID" value="SFR12254.1"/>
    <property type="molecule type" value="Genomic_DNA"/>
</dbReference>
<dbReference type="PROSITE" id="PS51257">
    <property type="entry name" value="PROKAR_LIPOPROTEIN"/>
    <property type="match status" value="1"/>
</dbReference>
<accession>A0A1I6E398</accession>
<keyword evidence="3 4" id="KW-0732">Signal</keyword>
<gene>
    <name evidence="6" type="ORF">SAMN04515673_10737</name>
</gene>
<dbReference type="GO" id="GO:0030313">
    <property type="term" value="C:cell envelope"/>
    <property type="evidence" value="ECO:0007669"/>
    <property type="project" value="UniProtKB-SubCell"/>
</dbReference>